<dbReference type="InterPro" id="IPR023370">
    <property type="entry name" value="TrmO-like_N"/>
</dbReference>
<dbReference type="Pfam" id="PF01980">
    <property type="entry name" value="TrmO_N"/>
    <property type="match status" value="1"/>
</dbReference>
<comment type="similarity">
    <text evidence="2">Belongs to the tRNA methyltransferase O family.</text>
</comment>
<dbReference type="HOGENOM" id="CLU_013458_2_1_2"/>
<gene>
    <name evidence="4" type="ordered locus">Pcal_1722</name>
</gene>
<proteinExistence type="inferred from homology"/>
<keyword evidence="1" id="KW-0949">S-adenosyl-L-methionine</keyword>
<dbReference type="PROSITE" id="PS51668">
    <property type="entry name" value="TSAA_2"/>
    <property type="match status" value="1"/>
</dbReference>
<evidence type="ECO:0000313" key="4">
    <source>
        <dbReference type="EMBL" id="ABO09139.1"/>
    </source>
</evidence>
<dbReference type="eggNOG" id="arCOG00761">
    <property type="taxonomic scope" value="Archaea"/>
</dbReference>
<dbReference type="NCBIfam" id="TIGR00104">
    <property type="entry name" value="tRNA_TsaA"/>
    <property type="match status" value="1"/>
</dbReference>
<evidence type="ECO:0000256" key="2">
    <source>
        <dbReference type="ARBA" id="ARBA00033753"/>
    </source>
</evidence>
<dbReference type="OrthoDB" id="40408at2157"/>
<dbReference type="STRING" id="410359.Pcal_1722"/>
<evidence type="ECO:0000313" key="5">
    <source>
        <dbReference type="Proteomes" id="UP000001431"/>
    </source>
</evidence>
<dbReference type="AlphaFoldDB" id="A3MWX2"/>
<dbReference type="Gene3D" id="2.40.30.70">
    <property type="entry name" value="YaeB-like"/>
    <property type="match status" value="1"/>
</dbReference>
<protein>
    <recommendedName>
        <fullName evidence="3">TsaA-like domain-containing protein</fullName>
    </recommendedName>
</protein>
<dbReference type="PANTHER" id="PTHR12818:SF0">
    <property type="entry name" value="TRNA (ADENINE(37)-N6)-METHYLTRANSFERASE"/>
    <property type="match status" value="1"/>
</dbReference>
<dbReference type="InterPro" id="IPR036413">
    <property type="entry name" value="YaeB-like_sf"/>
</dbReference>
<dbReference type="KEGG" id="pcl:Pcal_1722"/>
<dbReference type="EMBL" id="CP000561">
    <property type="protein sequence ID" value="ABO09139.1"/>
    <property type="molecule type" value="Genomic_DNA"/>
</dbReference>
<dbReference type="RefSeq" id="WP_011850398.1">
    <property type="nucleotide sequence ID" value="NC_009073.1"/>
</dbReference>
<organism evidence="4 5">
    <name type="scientific">Pyrobaculum calidifontis (strain DSM 21063 / JCM 11548 / VA1)</name>
    <dbReference type="NCBI Taxonomy" id="410359"/>
    <lineage>
        <taxon>Archaea</taxon>
        <taxon>Thermoproteota</taxon>
        <taxon>Thermoprotei</taxon>
        <taxon>Thermoproteales</taxon>
        <taxon>Thermoproteaceae</taxon>
        <taxon>Pyrobaculum</taxon>
    </lineage>
</organism>
<evidence type="ECO:0000259" key="3">
    <source>
        <dbReference type="PROSITE" id="PS51668"/>
    </source>
</evidence>
<feature type="domain" description="TsaA-like" evidence="3">
    <location>
        <begin position="6"/>
        <end position="134"/>
    </location>
</feature>
<dbReference type="InterPro" id="IPR040372">
    <property type="entry name" value="YaeB-like"/>
</dbReference>
<dbReference type="Proteomes" id="UP000001431">
    <property type="component" value="Chromosome"/>
</dbReference>
<name>A3MWX2_PYRCJ</name>
<accession>A3MWX2</accession>
<dbReference type="CDD" id="cd09281">
    <property type="entry name" value="UPF0066"/>
    <property type="match status" value="1"/>
</dbReference>
<evidence type="ECO:0000256" key="1">
    <source>
        <dbReference type="ARBA" id="ARBA00022691"/>
    </source>
</evidence>
<dbReference type="SUPFAM" id="SSF118196">
    <property type="entry name" value="YaeB-like"/>
    <property type="match status" value="1"/>
</dbReference>
<dbReference type="PANTHER" id="PTHR12818">
    <property type="entry name" value="TRNA (ADENINE(37)-N6)-METHYLTRANSFERASE"/>
    <property type="match status" value="1"/>
</dbReference>
<keyword evidence="5" id="KW-1185">Reference proteome</keyword>
<sequence>MAEICLRPIGVVEVGLPRSGGVDRFSYVSTVRIFDEFAEGLAGLEEYSHAIIVWHLHEAPPYRLKVRPWGREDMPEVGIFATRFTPRPNRIATTIVKLVDVDPPRIRVMGLDAWTGSPVLDIKPYDHLDVVNEFRTPDWVERFFEEQGGALPKWLGPRRA</sequence>
<dbReference type="InterPro" id="IPR036414">
    <property type="entry name" value="YaeB_N_sf"/>
</dbReference>
<reference evidence="4" key="1">
    <citation type="submission" date="2007-02" db="EMBL/GenBank/DDBJ databases">
        <title>Complete sequence of Pyrobaculum calidifontis JCM 11548.</title>
        <authorList>
            <consortium name="US DOE Joint Genome Institute"/>
            <person name="Copeland A."/>
            <person name="Lucas S."/>
            <person name="Lapidus A."/>
            <person name="Barry K."/>
            <person name="Glavina del Rio T."/>
            <person name="Dalin E."/>
            <person name="Tice H."/>
            <person name="Pitluck S."/>
            <person name="Chain P."/>
            <person name="Malfatti S."/>
            <person name="Shin M."/>
            <person name="Vergez L."/>
            <person name="Schmutz J."/>
            <person name="Larimer F."/>
            <person name="Land M."/>
            <person name="Hauser L."/>
            <person name="Kyrpides N."/>
            <person name="Mikhailova N."/>
            <person name="Cozen A.E."/>
            <person name="Fitz-Gibbon S.T."/>
            <person name="House C.H."/>
            <person name="Saltikov C."/>
            <person name="Lowe T.M."/>
            <person name="Richardson P."/>
        </authorList>
    </citation>
    <scope>NUCLEOTIDE SEQUENCE [LARGE SCALE GENOMIC DNA]</scope>
    <source>
        <strain evidence="4">JCM 11548</strain>
    </source>
</reference>
<dbReference type="GeneID" id="4908657"/>